<evidence type="ECO:0000256" key="5">
    <source>
        <dbReference type="PIRSR" id="PIRSR615500-1"/>
    </source>
</evidence>
<keyword evidence="8" id="KW-0732">Signal</keyword>
<dbReference type="OrthoDB" id="9795680at2"/>
<dbReference type="PANTHER" id="PTHR43806:SF11">
    <property type="entry name" value="CEREVISIN-RELATED"/>
    <property type="match status" value="1"/>
</dbReference>
<dbReference type="SUPFAM" id="SSF52743">
    <property type="entry name" value="Subtilisin-like"/>
    <property type="match status" value="1"/>
</dbReference>
<feature type="signal peptide" evidence="8">
    <location>
        <begin position="1"/>
        <end position="23"/>
    </location>
</feature>
<dbReference type="InterPro" id="IPR023827">
    <property type="entry name" value="Peptidase_S8_Asp-AS"/>
</dbReference>
<dbReference type="GO" id="GO:0004252">
    <property type="term" value="F:serine-type endopeptidase activity"/>
    <property type="evidence" value="ECO:0007669"/>
    <property type="project" value="UniProtKB-UniRule"/>
</dbReference>
<evidence type="ECO:0000313" key="10">
    <source>
        <dbReference type="EMBL" id="EHY90245.1"/>
    </source>
</evidence>
<keyword evidence="2 6" id="KW-0645">Protease</keyword>
<dbReference type="PROSITE" id="PS00138">
    <property type="entry name" value="SUBTILASE_SER"/>
    <property type="match status" value="1"/>
</dbReference>
<dbReference type="InterPro" id="IPR050131">
    <property type="entry name" value="Peptidase_S8_subtilisin-like"/>
</dbReference>
<evidence type="ECO:0000259" key="9">
    <source>
        <dbReference type="Pfam" id="PF00082"/>
    </source>
</evidence>
<dbReference type="Pfam" id="PF00082">
    <property type="entry name" value="Peptidase_S8"/>
    <property type="match status" value="1"/>
</dbReference>
<name>H8G5T3_9PSEU</name>
<dbReference type="InterPro" id="IPR013783">
    <property type="entry name" value="Ig-like_fold"/>
</dbReference>
<accession>H8G5T3</accession>
<evidence type="ECO:0000256" key="8">
    <source>
        <dbReference type="SAM" id="SignalP"/>
    </source>
</evidence>
<dbReference type="EMBL" id="CM001466">
    <property type="protein sequence ID" value="EHY90245.1"/>
    <property type="molecule type" value="Genomic_DNA"/>
</dbReference>
<dbReference type="PROSITE" id="PS00137">
    <property type="entry name" value="SUBTILASE_HIS"/>
    <property type="match status" value="1"/>
</dbReference>
<feature type="active site" description="Charge relay system" evidence="5 6">
    <location>
        <position position="224"/>
    </location>
</feature>
<keyword evidence="4 6" id="KW-0720">Serine protease</keyword>
<sequence>MTALGVVTVMVAGAAVSAVPAHAESAPAAATSATRGATVVTLVTGDRVILRGPGGTDAEFVPAEGREKVGYRQYIEHDAVFVVPNDAAALIADGTLDKRLFDVTALVDAGYHDGARDDVPVLVSYREGQAAAAGIQSRTTADGAAEQTRSLAAIGGAALEAVKAEASTFWDNVRPMLKPGAEIERLWLDAPVKATLAESVPQIGAPEAWDSGHTGKGVRVAVLDTGIDADHPDLKDAVVEAKDFTGSGSPDDGQGHGTHVAGIITGDGAVSDGKYQGVAPDAELVVGKVLDDGGGGQESWILAGMEWAAENASVVNMSLGGNATDGTDPMSQALNRLTEETGTLFVVAAGNSGADESVSTPGTADAALTVGAVAKDDQLAPFSSRGPRVGDGAIKPDVTAPGVDIAAAQADGTQLGEPAGDGYVTASGTSMASPHVAGAAALLAQQHTDWDADELKAALMGSAQAHDELTVFEQGAGRIDVPAALGQSVLASPASLSLGVVEWPHTDDKPVQETVTYTNVSDEPVTLDLAGELSGPEGPAPEGMITVEPAQLTVPAGGKAEATVTVDTRVGGADGTYSGTVTAAIGDTTVRTPVGIEKELESYDVDLTVLDRDGNVAKNLYVFMVRHNAKWSIGDNYESGEISLRLPKDDYFLEISIDDDYTVPGSTMFLEPAVTVDGDRTLVLDARDAKPVEVAVDEPEAEIGLVEIRALMETNGYPEVGVITGDSNLDGMYIRPSETAAETFEFTLETEHARPDGEGSYVGSPYAYHLRQSEPRGVPDDLTHEFSTDELAKVTNVHSDAGAGAHGERELVSGPLPFSVTDYYTPDTAWTARLWLSQTPDDYAGSAGYLSHMEVFKRGDNGERRWNTPVFGPAFPSVEGAMWAVRHENDLMLDLPLHSDAHPGSAGYFPTDGVTELYRDGELVADTDYAGFGYFTVPAEPGEYRLVTEAGDTGVTPLSRTVRGEWTFRSEHVETMTDVPLLAVRFAPELGDDDVAKPGEKVRIPVTVDRNGLAEGPEVESLRVEVSFDGGTSWRSVPHKNGAVTVKAPKSAEDVSLRAEAKDADGNTVKQTIIGAYLVR</sequence>
<reference evidence="10 11" key="1">
    <citation type="journal article" date="2012" name="Stand. Genomic Sci.">
        <title>Genome sequence of the soil bacterium Saccharomonospora azurea type strain (NA-128(T)).</title>
        <authorList>
            <person name="Klenk H.P."/>
            <person name="Held B."/>
            <person name="Lucas S."/>
            <person name="Lapidus A."/>
            <person name="Copeland A."/>
            <person name="Hammon N."/>
            <person name="Pitluck S."/>
            <person name="Goodwin L.A."/>
            <person name="Han C."/>
            <person name="Tapia R."/>
            <person name="Brambilla E.M."/>
            <person name="Potter G."/>
            <person name="Land M."/>
            <person name="Ivanova N."/>
            <person name="Rohde M."/>
            <person name="Goker M."/>
            <person name="Detter J.C."/>
            <person name="Kyrpides N.C."/>
            <person name="Woyke T."/>
        </authorList>
    </citation>
    <scope>NUCLEOTIDE SEQUENCE [LARGE SCALE GENOMIC DNA]</scope>
    <source>
        <strain evidence="10 11">NA-128</strain>
    </source>
</reference>
<comment type="similarity">
    <text evidence="1 6 7">Belongs to the peptidase S8 family.</text>
</comment>
<dbReference type="Proteomes" id="UP000004705">
    <property type="component" value="Chromosome"/>
</dbReference>
<feature type="domain" description="Peptidase S8/S53" evidence="9">
    <location>
        <begin position="215"/>
        <end position="477"/>
    </location>
</feature>
<dbReference type="RefSeq" id="WP_005443525.1">
    <property type="nucleotide sequence ID" value="NZ_CM001466.1"/>
</dbReference>
<dbReference type="GO" id="GO:0005975">
    <property type="term" value="P:carbohydrate metabolic process"/>
    <property type="evidence" value="ECO:0007669"/>
    <property type="project" value="UniProtKB-ARBA"/>
</dbReference>
<evidence type="ECO:0000256" key="7">
    <source>
        <dbReference type="RuleBase" id="RU003355"/>
    </source>
</evidence>
<dbReference type="InterPro" id="IPR023828">
    <property type="entry name" value="Peptidase_S8_Ser-AS"/>
</dbReference>
<dbReference type="Gene3D" id="3.40.50.200">
    <property type="entry name" value="Peptidase S8/S53 domain"/>
    <property type="match status" value="1"/>
</dbReference>
<dbReference type="PROSITE" id="PS00136">
    <property type="entry name" value="SUBTILASE_ASP"/>
    <property type="match status" value="1"/>
</dbReference>
<feature type="active site" description="Charge relay system" evidence="5 6">
    <location>
        <position position="256"/>
    </location>
</feature>
<dbReference type="CDD" id="cd07487">
    <property type="entry name" value="Peptidases_S8_1"/>
    <property type="match status" value="1"/>
</dbReference>
<dbReference type="PROSITE" id="PS51892">
    <property type="entry name" value="SUBTILASE"/>
    <property type="match status" value="1"/>
</dbReference>
<organism evidence="10 11">
    <name type="scientific">Saccharomonospora azurea NA-128</name>
    <dbReference type="NCBI Taxonomy" id="882081"/>
    <lineage>
        <taxon>Bacteria</taxon>
        <taxon>Bacillati</taxon>
        <taxon>Actinomycetota</taxon>
        <taxon>Actinomycetes</taxon>
        <taxon>Pseudonocardiales</taxon>
        <taxon>Pseudonocardiaceae</taxon>
        <taxon>Saccharomonospora</taxon>
    </lineage>
</organism>
<evidence type="ECO:0000313" key="11">
    <source>
        <dbReference type="Proteomes" id="UP000004705"/>
    </source>
</evidence>
<gene>
    <name evidence="10" type="ORF">SacazDRAFT_03368</name>
</gene>
<feature type="active site" description="Charge relay system" evidence="5 6">
    <location>
        <position position="430"/>
    </location>
</feature>
<dbReference type="HOGENOM" id="CLU_007528_0_0_11"/>
<dbReference type="InterPro" id="IPR036852">
    <property type="entry name" value="Peptidase_S8/S53_dom_sf"/>
</dbReference>
<protein>
    <submittedName>
        <fullName evidence="10">Subtilisin-like serine protease</fullName>
    </submittedName>
</protein>
<keyword evidence="11" id="KW-1185">Reference proteome</keyword>
<dbReference type="GO" id="GO:0006508">
    <property type="term" value="P:proteolysis"/>
    <property type="evidence" value="ECO:0007669"/>
    <property type="project" value="UniProtKB-KW"/>
</dbReference>
<dbReference type="PANTHER" id="PTHR43806">
    <property type="entry name" value="PEPTIDASE S8"/>
    <property type="match status" value="1"/>
</dbReference>
<dbReference type="AlphaFoldDB" id="H8G5T3"/>
<proteinExistence type="inferred from homology"/>
<dbReference type="InterPro" id="IPR022398">
    <property type="entry name" value="Peptidase_S8_His-AS"/>
</dbReference>
<keyword evidence="3 6" id="KW-0378">Hydrolase</keyword>
<evidence type="ECO:0000256" key="6">
    <source>
        <dbReference type="PROSITE-ProRule" id="PRU01240"/>
    </source>
</evidence>
<evidence type="ECO:0000256" key="4">
    <source>
        <dbReference type="ARBA" id="ARBA00022825"/>
    </source>
</evidence>
<dbReference type="InterPro" id="IPR000209">
    <property type="entry name" value="Peptidase_S8/S53_dom"/>
</dbReference>
<evidence type="ECO:0000256" key="3">
    <source>
        <dbReference type="ARBA" id="ARBA00022801"/>
    </source>
</evidence>
<evidence type="ECO:0000256" key="2">
    <source>
        <dbReference type="ARBA" id="ARBA00022670"/>
    </source>
</evidence>
<dbReference type="InterPro" id="IPR015500">
    <property type="entry name" value="Peptidase_S8_subtilisin-rel"/>
</dbReference>
<dbReference type="Gene3D" id="2.60.40.10">
    <property type="entry name" value="Immunoglobulins"/>
    <property type="match status" value="1"/>
</dbReference>
<dbReference type="PRINTS" id="PR00723">
    <property type="entry name" value="SUBTILISIN"/>
</dbReference>
<feature type="chain" id="PRO_5003611889" evidence="8">
    <location>
        <begin position="24"/>
        <end position="1080"/>
    </location>
</feature>
<evidence type="ECO:0000256" key="1">
    <source>
        <dbReference type="ARBA" id="ARBA00011073"/>
    </source>
</evidence>